<evidence type="ECO:0000256" key="2">
    <source>
        <dbReference type="ARBA" id="ARBA00022748"/>
    </source>
</evidence>
<dbReference type="CDD" id="cd02966">
    <property type="entry name" value="TlpA_like_family"/>
    <property type="match status" value="1"/>
</dbReference>
<keyword evidence="4" id="KW-0676">Redox-active center</keyword>
<dbReference type="AlphaFoldDB" id="V5WFF1"/>
<keyword evidence="3" id="KW-1015">Disulfide bond</keyword>
<dbReference type="KEGG" id="slr:L21SP2_1117"/>
<dbReference type="InterPro" id="IPR000866">
    <property type="entry name" value="AhpC/TSA"/>
</dbReference>
<evidence type="ECO:0000256" key="4">
    <source>
        <dbReference type="ARBA" id="ARBA00023284"/>
    </source>
</evidence>
<dbReference type="PANTHER" id="PTHR42852:SF6">
    <property type="entry name" value="THIOL:DISULFIDE INTERCHANGE PROTEIN DSBE"/>
    <property type="match status" value="1"/>
</dbReference>
<evidence type="ECO:0000256" key="1">
    <source>
        <dbReference type="ARBA" id="ARBA00004196"/>
    </source>
</evidence>
<dbReference type="PROSITE" id="PS51352">
    <property type="entry name" value="THIOREDOXIN_2"/>
    <property type="match status" value="1"/>
</dbReference>
<dbReference type="InterPro" id="IPR013766">
    <property type="entry name" value="Thioredoxin_domain"/>
</dbReference>
<dbReference type="OrthoDB" id="9809733at2"/>
<dbReference type="InterPro" id="IPR017937">
    <property type="entry name" value="Thioredoxin_CS"/>
</dbReference>
<feature type="region of interest" description="Disordered" evidence="5">
    <location>
        <begin position="35"/>
        <end position="68"/>
    </location>
</feature>
<evidence type="ECO:0000256" key="5">
    <source>
        <dbReference type="SAM" id="MobiDB-lite"/>
    </source>
</evidence>
<dbReference type="EMBL" id="CP006939">
    <property type="protein sequence ID" value="AHC14522.1"/>
    <property type="molecule type" value="Genomic_DNA"/>
</dbReference>
<proteinExistence type="predicted"/>
<gene>
    <name evidence="7" type="ORF">L21SP2_1117</name>
</gene>
<reference evidence="7 8" key="1">
    <citation type="journal article" date="2015" name="Stand. Genomic Sci.">
        <title>Complete genome sequence and description of Salinispira pacifica gen. nov., sp. nov., a novel spirochaete isolated form a hypersaline microbial mat.</title>
        <authorList>
            <person name="Ben Hania W."/>
            <person name="Joseph M."/>
            <person name="Schumann P."/>
            <person name="Bunk B."/>
            <person name="Fiebig A."/>
            <person name="Sproer C."/>
            <person name="Klenk H.P."/>
            <person name="Fardeau M.L."/>
            <person name="Spring S."/>
        </authorList>
    </citation>
    <scope>NUCLEOTIDE SEQUENCE [LARGE SCALE GENOMIC DNA]</scope>
    <source>
        <strain evidence="7 8">L21-RPul-D2</strain>
    </source>
</reference>
<evidence type="ECO:0000313" key="7">
    <source>
        <dbReference type="EMBL" id="AHC14522.1"/>
    </source>
</evidence>
<sequence length="229" mass="25228">MSKTAVHGRFRLMTALMIFTAFLFIPLQLSAMGGSESAAPAGQSPDTAQPEEQVQNSSEGESAAPVPSSIQTREQALAALRNIGMTVFDEAVEAPDFTLNYLNGDEVSLSDFRGKVVFLNFWATWCGPCRVEMPSMNDLYADLKNEDFVLLAVNQQEEPSVVSDFVDKEGYDFPILMDRNGRTSYQYGVRGIPTTYIIGPDGNVIAGKVGTHIYDGEQYRSLFRQLMQG</sequence>
<dbReference type="STRING" id="1307761.L21SP2_1117"/>
<dbReference type="GO" id="GO:0016209">
    <property type="term" value="F:antioxidant activity"/>
    <property type="evidence" value="ECO:0007669"/>
    <property type="project" value="InterPro"/>
</dbReference>
<dbReference type="SUPFAM" id="SSF52833">
    <property type="entry name" value="Thioredoxin-like"/>
    <property type="match status" value="1"/>
</dbReference>
<dbReference type="RefSeq" id="WP_024267447.1">
    <property type="nucleotide sequence ID" value="NC_023035.1"/>
</dbReference>
<feature type="domain" description="Thioredoxin" evidence="6">
    <location>
        <begin position="88"/>
        <end position="228"/>
    </location>
</feature>
<dbReference type="GO" id="GO:0017004">
    <property type="term" value="P:cytochrome complex assembly"/>
    <property type="evidence" value="ECO:0007669"/>
    <property type="project" value="UniProtKB-KW"/>
</dbReference>
<dbReference type="InterPro" id="IPR036249">
    <property type="entry name" value="Thioredoxin-like_sf"/>
</dbReference>
<dbReference type="GO" id="GO:0030313">
    <property type="term" value="C:cell envelope"/>
    <property type="evidence" value="ECO:0007669"/>
    <property type="project" value="UniProtKB-SubCell"/>
</dbReference>
<keyword evidence="2" id="KW-0201">Cytochrome c-type biogenesis</keyword>
<keyword evidence="8" id="KW-1185">Reference proteome</keyword>
<dbReference type="InterPro" id="IPR050553">
    <property type="entry name" value="Thioredoxin_ResA/DsbE_sf"/>
</dbReference>
<organism evidence="7 8">
    <name type="scientific">Salinispira pacifica</name>
    <dbReference type="NCBI Taxonomy" id="1307761"/>
    <lineage>
        <taxon>Bacteria</taxon>
        <taxon>Pseudomonadati</taxon>
        <taxon>Spirochaetota</taxon>
        <taxon>Spirochaetia</taxon>
        <taxon>Spirochaetales</taxon>
        <taxon>Spirochaetaceae</taxon>
        <taxon>Salinispira</taxon>
    </lineage>
</organism>
<dbReference type="Pfam" id="PF00578">
    <property type="entry name" value="AhpC-TSA"/>
    <property type="match status" value="1"/>
</dbReference>
<dbReference type="Gene3D" id="3.40.30.10">
    <property type="entry name" value="Glutaredoxin"/>
    <property type="match status" value="1"/>
</dbReference>
<evidence type="ECO:0000256" key="3">
    <source>
        <dbReference type="ARBA" id="ARBA00023157"/>
    </source>
</evidence>
<dbReference type="PANTHER" id="PTHR42852">
    <property type="entry name" value="THIOL:DISULFIDE INTERCHANGE PROTEIN DSBE"/>
    <property type="match status" value="1"/>
</dbReference>
<evidence type="ECO:0000259" key="6">
    <source>
        <dbReference type="PROSITE" id="PS51352"/>
    </source>
</evidence>
<dbReference type="HOGENOM" id="CLU_042529_11_4_12"/>
<evidence type="ECO:0000313" key="8">
    <source>
        <dbReference type="Proteomes" id="UP000018680"/>
    </source>
</evidence>
<dbReference type="GO" id="GO:0016491">
    <property type="term" value="F:oxidoreductase activity"/>
    <property type="evidence" value="ECO:0007669"/>
    <property type="project" value="InterPro"/>
</dbReference>
<comment type="subcellular location">
    <subcellularLocation>
        <location evidence="1">Cell envelope</location>
    </subcellularLocation>
</comment>
<accession>V5WFF1</accession>
<name>V5WFF1_9SPIO</name>
<protein>
    <submittedName>
        <fullName evidence="7">ResA-like thiol:disulfide oxidoreductase</fullName>
    </submittedName>
</protein>
<feature type="compositionally biased region" description="Polar residues" evidence="5">
    <location>
        <begin position="44"/>
        <end position="60"/>
    </location>
</feature>
<dbReference type="eggNOG" id="COG0526">
    <property type="taxonomic scope" value="Bacteria"/>
</dbReference>
<dbReference type="Proteomes" id="UP000018680">
    <property type="component" value="Chromosome"/>
</dbReference>
<dbReference type="PROSITE" id="PS00194">
    <property type="entry name" value="THIOREDOXIN_1"/>
    <property type="match status" value="1"/>
</dbReference>